<dbReference type="FunFam" id="3.80.10.10:FF:000213">
    <property type="entry name" value="Tyrosine-sulfated glycopeptide receptor 1"/>
    <property type="match status" value="1"/>
</dbReference>
<evidence type="ECO:0000256" key="16">
    <source>
        <dbReference type="ARBA" id="ARBA00023180"/>
    </source>
</evidence>
<name>A0A2P2P1A0_RHIMU</name>
<keyword evidence="6" id="KW-0433">Leucine-rich repeat</keyword>
<keyword evidence="7" id="KW-0808">Transferase</keyword>
<keyword evidence="9" id="KW-0677">Repeat</keyword>
<dbReference type="SUPFAM" id="SSF52058">
    <property type="entry name" value="L domain-like"/>
    <property type="match status" value="1"/>
</dbReference>
<dbReference type="EMBL" id="GGEC01068044">
    <property type="protein sequence ID" value="MBX48528.1"/>
    <property type="molecule type" value="Transcribed_RNA"/>
</dbReference>
<dbReference type="FunFam" id="3.30.200.20:FF:000015">
    <property type="entry name" value="Somatic embryogenesis receptor kinase 1"/>
    <property type="match status" value="1"/>
</dbReference>
<evidence type="ECO:0000256" key="11">
    <source>
        <dbReference type="ARBA" id="ARBA00022777"/>
    </source>
</evidence>
<keyword evidence="11" id="KW-0418">Kinase</keyword>
<dbReference type="InterPro" id="IPR017441">
    <property type="entry name" value="Protein_kinase_ATP_BS"/>
</dbReference>
<feature type="binding site" evidence="19">
    <location>
        <position position="494"/>
    </location>
    <ligand>
        <name>ATP</name>
        <dbReference type="ChEBI" id="CHEBI:30616"/>
    </ligand>
</feature>
<evidence type="ECO:0000256" key="12">
    <source>
        <dbReference type="ARBA" id="ARBA00022840"/>
    </source>
</evidence>
<keyword evidence="5" id="KW-0723">Serine/threonine-protein kinase</keyword>
<dbReference type="Gene3D" id="1.10.510.10">
    <property type="entry name" value="Transferase(Phosphotransferase) domain 1"/>
    <property type="match status" value="1"/>
</dbReference>
<dbReference type="InterPro" id="IPR000719">
    <property type="entry name" value="Prot_kinase_dom"/>
</dbReference>
<dbReference type="InterPro" id="IPR011009">
    <property type="entry name" value="Kinase-like_dom_sf"/>
</dbReference>
<evidence type="ECO:0000256" key="13">
    <source>
        <dbReference type="ARBA" id="ARBA00022989"/>
    </source>
</evidence>
<proteinExistence type="inferred from homology"/>
<dbReference type="GO" id="GO:0005886">
    <property type="term" value="C:plasma membrane"/>
    <property type="evidence" value="ECO:0007669"/>
    <property type="project" value="UniProtKB-SubCell"/>
</dbReference>
<comment type="subcellular location">
    <subcellularLocation>
        <location evidence="1">Cell membrane</location>
    </subcellularLocation>
</comment>
<evidence type="ECO:0000256" key="9">
    <source>
        <dbReference type="ARBA" id="ARBA00022737"/>
    </source>
</evidence>
<evidence type="ECO:0000256" key="18">
    <source>
        <dbReference type="ARBA" id="ARBA00048679"/>
    </source>
</evidence>
<keyword evidence="13 20" id="KW-1133">Transmembrane helix</keyword>
<dbReference type="PANTHER" id="PTHR48056:SF18">
    <property type="entry name" value="NON-SPECIFIC SERINE_THREONINE PROTEIN KINASE"/>
    <property type="match status" value="1"/>
</dbReference>
<comment type="catalytic activity">
    <reaction evidence="17">
        <text>L-threonyl-[protein] + ATP = O-phospho-L-threonyl-[protein] + ADP + H(+)</text>
        <dbReference type="Rhea" id="RHEA:46608"/>
        <dbReference type="Rhea" id="RHEA-COMP:11060"/>
        <dbReference type="Rhea" id="RHEA-COMP:11605"/>
        <dbReference type="ChEBI" id="CHEBI:15378"/>
        <dbReference type="ChEBI" id="CHEBI:30013"/>
        <dbReference type="ChEBI" id="CHEBI:30616"/>
        <dbReference type="ChEBI" id="CHEBI:61977"/>
        <dbReference type="ChEBI" id="CHEBI:456216"/>
        <dbReference type="EC" id="2.7.11.1"/>
    </reaction>
</comment>
<evidence type="ECO:0000256" key="17">
    <source>
        <dbReference type="ARBA" id="ARBA00047899"/>
    </source>
</evidence>
<reference evidence="22" key="1">
    <citation type="submission" date="2018-02" db="EMBL/GenBank/DDBJ databases">
        <title>Rhizophora mucronata_Transcriptome.</title>
        <authorList>
            <person name="Meera S.P."/>
            <person name="Sreeshan A."/>
            <person name="Augustine A."/>
        </authorList>
    </citation>
    <scope>NUCLEOTIDE SEQUENCE</scope>
    <source>
        <tissue evidence="22">Leaf</tissue>
    </source>
</reference>
<keyword evidence="12 19" id="KW-0067">ATP-binding</keyword>
<dbReference type="GO" id="GO:0004674">
    <property type="term" value="F:protein serine/threonine kinase activity"/>
    <property type="evidence" value="ECO:0007669"/>
    <property type="project" value="UniProtKB-KW"/>
</dbReference>
<dbReference type="InterPro" id="IPR050647">
    <property type="entry name" value="Plant_LRR-RLKs"/>
</dbReference>
<protein>
    <recommendedName>
        <fullName evidence="3">non-specific serine/threonine protein kinase</fullName>
        <ecNumber evidence="3">2.7.11.1</ecNumber>
    </recommendedName>
</protein>
<evidence type="ECO:0000256" key="8">
    <source>
        <dbReference type="ARBA" id="ARBA00022692"/>
    </source>
</evidence>
<dbReference type="Gene3D" id="3.80.10.10">
    <property type="entry name" value="Ribonuclease Inhibitor"/>
    <property type="match status" value="1"/>
</dbReference>
<comment type="similarity">
    <text evidence="2">Belongs to the RLP family.</text>
</comment>
<dbReference type="PROSITE" id="PS50011">
    <property type="entry name" value="PROTEIN_KINASE_DOM"/>
    <property type="match status" value="1"/>
</dbReference>
<dbReference type="PROSITE" id="PS00108">
    <property type="entry name" value="PROTEIN_KINASE_ST"/>
    <property type="match status" value="1"/>
</dbReference>
<dbReference type="GO" id="GO:0005524">
    <property type="term" value="F:ATP binding"/>
    <property type="evidence" value="ECO:0007669"/>
    <property type="project" value="UniProtKB-UniRule"/>
</dbReference>
<evidence type="ECO:0000256" key="15">
    <source>
        <dbReference type="ARBA" id="ARBA00023170"/>
    </source>
</evidence>
<dbReference type="InterPro" id="IPR001611">
    <property type="entry name" value="Leu-rich_rpt"/>
</dbReference>
<dbReference type="PANTHER" id="PTHR48056">
    <property type="entry name" value="LRR RECEPTOR-LIKE SERINE/THREONINE-PROTEIN KINASE-RELATED"/>
    <property type="match status" value="1"/>
</dbReference>
<evidence type="ECO:0000256" key="10">
    <source>
        <dbReference type="ARBA" id="ARBA00022741"/>
    </source>
</evidence>
<dbReference type="PROSITE" id="PS00107">
    <property type="entry name" value="PROTEIN_KINASE_ATP"/>
    <property type="match status" value="1"/>
</dbReference>
<dbReference type="GO" id="GO:0033612">
    <property type="term" value="F:receptor serine/threonine kinase binding"/>
    <property type="evidence" value="ECO:0007669"/>
    <property type="project" value="TreeGrafter"/>
</dbReference>
<evidence type="ECO:0000256" key="1">
    <source>
        <dbReference type="ARBA" id="ARBA00004236"/>
    </source>
</evidence>
<comment type="catalytic activity">
    <reaction evidence="18">
        <text>L-seryl-[protein] + ATP = O-phospho-L-seryl-[protein] + ADP + H(+)</text>
        <dbReference type="Rhea" id="RHEA:17989"/>
        <dbReference type="Rhea" id="RHEA-COMP:9863"/>
        <dbReference type="Rhea" id="RHEA-COMP:11604"/>
        <dbReference type="ChEBI" id="CHEBI:15378"/>
        <dbReference type="ChEBI" id="CHEBI:29999"/>
        <dbReference type="ChEBI" id="CHEBI:30616"/>
        <dbReference type="ChEBI" id="CHEBI:83421"/>
        <dbReference type="ChEBI" id="CHEBI:456216"/>
        <dbReference type="EC" id="2.7.11.1"/>
    </reaction>
</comment>
<feature type="transmembrane region" description="Helical" evidence="20">
    <location>
        <begin position="378"/>
        <end position="402"/>
    </location>
</feature>
<sequence>MNCSNLIELNLRVNQLEGELSAFDFSKFLQLSTLDLGNNNFTGNLPQSLYSCTSLTAVRLAFNQLEGQISPNILALQSLSFLSISSNRLINITGALRILTRCKNLTTLVLSVNFINETMPDDENGIDLNGFQNLQVLGLGSCQLFGRVPAWLARLRYLEVLDLSLNQLTGSIPGWLGRLPNLFYIDLSSNKLSGEFPKLLTQLPALASLEADEQVNRSYLELPVFVMPNNATNQQYNQLSNLPPAIYLGNNSLSGNIPVEIGQLKTLHVLDLNHNDFTGNIPEQISNLTNLERLDLSGNNLSGGIPASLKGLHFLSWFSVANNSLQGPIPSGGQFDTFPSSSFVGNPGLCGTMLQHSCNTPSGTSHSTVPQKGTNTKLVVGLVLGLCFGTGLFVAMLALWILSKRRIIPGGDTDKTELDVISSNSYSGVSAEVDKDTCLVIVFANNTNEIKDLTISELLKATDHFNQANIVGCGGFGLVYKATLANGTKLAVKKLSGDFGLMEREFKAEVEALSTAQHENLVSLQGYCVYEGFRLLIYSYMENGSLDYWLHEKVDGASQLDWPTRLKIAQGASCGLAYMHRICEPHIVHRDIKSSNILLDEKFEAHVADFGLSRLILPYHTHVTTELVGTLGYIPPEYGQAWVATLRGDIYSFGVVMLELLTGKRPVEVFKPKMSKELVGWVQQMRSEGKQDQVFDSLLRGKGFDEEMLQALDVACMCVNQNPFKRPTIKEVVDWLQNIGSHRDQNKG</sequence>
<keyword evidence="16" id="KW-0325">Glycoprotein</keyword>
<evidence type="ECO:0000256" key="19">
    <source>
        <dbReference type="PROSITE-ProRule" id="PRU10141"/>
    </source>
</evidence>
<evidence type="ECO:0000256" key="6">
    <source>
        <dbReference type="ARBA" id="ARBA00022614"/>
    </source>
</evidence>
<dbReference type="InterPro" id="IPR001245">
    <property type="entry name" value="Ser-Thr/Tyr_kinase_cat_dom"/>
</dbReference>
<evidence type="ECO:0000256" key="20">
    <source>
        <dbReference type="SAM" id="Phobius"/>
    </source>
</evidence>
<evidence type="ECO:0000256" key="2">
    <source>
        <dbReference type="ARBA" id="ARBA00009592"/>
    </source>
</evidence>
<evidence type="ECO:0000256" key="7">
    <source>
        <dbReference type="ARBA" id="ARBA00022679"/>
    </source>
</evidence>
<dbReference type="EC" id="2.7.11.1" evidence="3"/>
<keyword evidence="4" id="KW-1003">Cell membrane</keyword>
<evidence type="ECO:0000256" key="5">
    <source>
        <dbReference type="ARBA" id="ARBA00022527"/>
    </source>
</evidence>
<dbReference type="PRINTS" id="PR00019">
    <property type="entry name" value="LEURICHRPT"/>
</dbReference>
<accession>A0A2P2P1A0</accession>
<dbReference type="InterPro" id="IPR032675">
    <property type="entry name" value="LRR_dom_sf"/>
</dbReference>
<keyword evidence="15" id="KW-0675">Receptor</keyword>
<dbReference type="FunFam" id="1.10.510.10:FF:000309">
    <property type="entry name" value="Leucine-rich repeat receptor-like protein kinase"/>
    <property type="match status" value="1"/>
</dbReference>
<dbReference type="Pfam" id="PF07714">
    <property type="entry name" value="PK_Tyr_Ser-Thr"/>
    <property type="match status" value="1"/>
</dbReference>
<evidence type="ECO:0000259" key="21">
    <source>
        <dbReference type="PROSITE" id="PS50011"/>
    </source>
</evidence>
<keyword evidence="8 20" id="KW-0812">Transmembrane</keyword>
<evidence type="ECO:0000256" key="4">
    <source>
        <dbReference type="ARBA" id="ARBA00022475"/>
    </source>
</evidence>
<keyword evidence="14 20" id="KW-0472">Membrane</keyword>
<evidence type="ECO:0000256" key="3">
    <source>
        <dbReference type="ARBA" id="ARBA00012513"/>
    </source>
</evidence>
<evidence type="ECO:0000256" key="14">
    <source>
        <dbReference type="ARBA" id="ARBA00023136"/>
    </source>
</evidence>
<dbReference type="Pfam" id="PF00560">
    <property type="entry name" value="LRR_1"/>
    <property type="match status" value="1"/>
</dbReference>
<dbReference type="SUPFAM" id="SSF56112">
    <property type="entry name" value="Protein kinase-like (PK-like)"/>
    <property type="match status" value="1"/>
</dbReference>
<evidence type="ECO:0000313" key="22">
    <source>
        <dbReference type="EMBL" id="MBX48528.1"/>
    </source>
</evidence>
<dbReference type="Pfam" id="PF13855">
    <property type="entry name" value="LRR_8"/>
    <property type="match status" value="1"/>
</dbReference>
<feature type="domain" description="Protein kinase" evidence="21">
    <location>
        <begin position="465"/>
        <end position="736"/>
    </location>
</feature>
<organism evidence="22">
    <name type="scientific">Rhizophora mucronata</name>
    <name type="common">Asiatic mangrove</name>
    <dbReference type="NCBI Taxonomy" id="61149"/>
    <lineage>
        <taxon>Eukaryota</taxon>
        <taxon>Viridiplantae</taxon>
        <taxon>Streptophyta</taxon>
        <taxon>Embryophyta</taxon>
        <taxon>Tracheophyta</taxon>
        <taxon>Spermatophyta</taxon>
        <taxon>Magnoliopsida</taxon>
        <taxon>eudicotyledons</taxon>
        <taxon>Gunneridae</taxon>
        <taxon>Pentapetalae</taxon>
        <taxon>rosids</taxon>
        <taxon>fabids</taxon>
        <taxon>Malpighiales</taxon>
        <taxon>Rhizophoraceae</taxon>
        <taxon>Rhizophora</taxon>
    </lineage>
</organism>
<keyword evidence="10 19" id="KW-0547">Nucleotide-binding</keyword>
<dbReference type="AlphaFoldDB" id="A0A2P2P1A0"/>
<dbReference type="InterPro" id="IPR025875">
    <property type="entry name" value="Leu-rich_rpt_4"/>
</dbReference>
<dbReference type="Gene3D" id="3.30.200.20">
    <property type="entry name" value="Phosphorylase Kinase, domain 1"/>
    <property type="match status" value="1"/>
</dbReference>
<dbReference type="Pfam" id="PF12799">
    <property type="entry name" value="LRR_4"/>
    <property type="match status" value="1"/>
</dbReference>
<dbReference type="SMART" id="SM00220">
    <property type="entry name" value="S_TKc"/>
    <property type="match status" value="1"/>
</dbReference>
<dbReference type="InterPro" id="IPR008271">
    <property type="entry name" value="Ser/Thr_kinase_AS"/>
</dbReference>